<evidence type="ECO:0000256" key="2">
    <source>
        <dbReference type="ARBA" id="ARBA00022840"/>
    </source>
</evidence>
<gene>
    <name evidence="4" type="ORF">SAMN02910265_00264</name>
</gene>
<keyword evidence="1" id="KW-0547">Nucleotide-binding</keyword>
<dbReference type="PANTHER" id="PTHR20953">
    <property type="entry name" value="KINASE-RELATED"/>
    <property type="match status" value="1"/>
</dbReference>
<evidence type="ECO:0000313" key="4">
    <source>
        <dbReference type="EMBL" id="SEH38742.1"/>
    </source>
</evidence>
<dbReference type="EMBL" id="FNWV01000001">
    <property type="protein sequence ID" value="SEH38742.1"/>
    <property type="molecule type" value="Genomic_DNA"/>
</dbReference>
<sequence>MHGSTSIETVMNYLPEKIRENIKAIPYEKLENVMEIRLRAGGPVYLVYADKICYLSQSGELSEMMTENTFNVSGVQIREVIDRLCHYSMHSCVKQLREGFFVVENGVRVGVSGTYSTNETPILTDFASVNFRISRCIKGCADDVFSKTYGKNVIICGGVSSGKTTVLRELCRLTGSFRKVTLIDERNEISCLAGGVPQNDIGCLTDVISGSARSAGIMAAIRTLSPDVIFCDEIASQNDAEAILDGIGCGVKFVVTAHGVNYSDLCRRKEINYLLEKGKFDAAVFLTGSSSPGEVREIRRLKNVD</sequence>
<protein>
    <submittedName>
        <fullName evidence="4">Stage III sporulation protein AA</fullName>
    </submittedName>
</protein>
<evidence type="ECO:0000259" key="3">
    <source>
        <dbReference type="SMART" id="SM00382"/>
    </source>
</evidence>
<accession>A0A1H6HX71</accession>
<proteinExistence type="predicted"/>
<evidence type="ECO:0000313" key="5">
    <source>
        <dbReference type="Proteomes" id="UP000183190"/>
    </source>
</evidence>
<feature type="domain" description="AAA+ ATPase" evidence="3">
    <location>
        <begin position="149"/>
        <end position="290"/>
    </location>
</feature>
<dbReference type="InterPro" id="IPR003593">
    <property type="entry name" value="AAA+_ATPase"/>
</dbReference>
<dbReference type="GO" id="GO:0005524">
    <property type="term" value="F:ATP binding"/>
    <property type="evidence" value="ECO:0007669"/>
    <property type="project" value="UniProtKB-KW"/>
</dbReference>
<evidence type="ECO:0000256" key="1">
    <source>
        <dbReference type="ARBA" id="ARBA00022741"/>
    </source>
</evidence>
<organism evidence="4 5">
    <name type="scientific">Ruminococcus flavefaciens</name>
    <dbReference type="NCBI Taxonomy" id="1265"/>
    <lineage>
        <taxon>Bacteria</taxon>
        <taxon>Bacillati</taxon>
        <taxon>Bacillota</taxon>
        <taxon>Clostridia</taxon>
        <taxon>Eubacteriales</taxon>
        <taxon>Oscillospiraceae</taxon>
        <taxon>Ruminococcus</taxon>
    </lineage>
</organism>
<dbReference type="SMART" id="SM00382">
    <property type="entry name" value="AAA"/>
    <property type="match status" value="1"/>
</dbReference>
<dbReference type="OrthoDB" id="9768243at2"/>
<reference evidence="4 5" key="1">
    <citation type="submission" date="2016-10" db="EMBL/GenBank/DDBJ databases">
        <authorList>
            <person name="de Groot N.N."/>
        </authorList>
    </citation>
    <scope>NUCLEOTIDE SEQUENCE [LARGE SCALE GENOMIC DNA]</scope>
    <source>
        <strain evidence="4 5">YAD2003</strain>
    </source>
</reference>
<dbReference type="AlphaFoldDB" id="A0A1H6HX71"/>
<name>A0A1H6HX71_RUMFL</name>
<dbReference type="RefSeq" id="WP_074714104.1">
    <property type="nucleotide sequence ID" value="NZ_FNWV01000001.1"/>
</dbReference>
<dbReference type="InterPro" id="IPR027417">
    <property type="entry name" value="P-loop_NTPase"/>
</dbReference>
<dbReference type="PANTHER" id="PTHR20953:SF3">
    <property type="entry name" value="P-LOOP CONTAINING NUCLEOSIDE TRIPHOSPHATE HYDROLASES SUPERFAMILY PROTEIN"/>
    <property type="match status" value="1"/>
</dbReference>
<dbReference type="Pfam" id="PF19568">
    <property type="entry name" value="Spore_III_AA"/>
    <property type="match status" value="1"/>
</dbReference>
<dbReference type="InterPro" id="IPR045735">
    <property type="entry name" value="Spore_III_AA_AAA+_ATPase"/>
</dbReference>
<dbReference type="Gene3D" id="3.40.50.300">
    <property type="entry name" value="P-loop containing nucleotide triphosphate hydrolases"/>
    <property type="match status" value="1"/>
</dbReference>
<dbReference type="Proteomes" id="UP000183190">
    <property type="component" value="Unassembled WGS sequence"/>
</dbReference>
<keyword evidence="2" id="KW-0067">ATP-binding</keyword>
<dbReference type="SUPFAM" id="SSF52540">
    <property type="entry name" value="P-loop containing nucleoside triphosphate hydrolases"/>
    <property type="match status" value="1"/>
</dbReference>